<evidence type="ECO:0000313" key="5">
    <source>
        <dbReference type="Proteomes" id="UP001215598"/>
    </source>
</evidence>
<dbReference type="Pfam" id="PF05686">
    <property type="entry name" value="Glyco_transf_90"/>
    <property type="match status" value="1"/>
</dbReference>
<name>A0AAD7KFR0_9AGAR</name>
<evidence type="ECO:0000259" key="3">
    <source>
        <dbReference type="SMART" id="SM00672"/>
    </source>
</evidence>
<reference evidence="4" key="1">
    <citation type="submission" date="2023-03" db="EMBL/GenBank/DDBJ databases">
        <title>Massive genome expansion in bonnet fungi (Mycena s.s.) driven by repeated elements and novel gene families across ecological guilds.</title>
        <authorList>
            <consortium name="Lawrence Berkeley National Laboratory"/>
            <person name="Harder C.B."/>
            <person name="Miyauchi S."/>
            <person name="Viragh M."/>
            <person name="Kuo A."/>
            <person name="Thoen E."/>
            <person name="Andreopoulos B."/>
            <person name="Lu D."/>
            <person name="Skrede I."/>
            <person name="Drula E."/>
            <person name="Henrissat B."/>
            <person name="Morin E."/>
            <person name="Kohler A."/>
            <person name="Barry K."/>
            <person name="LaButti K."/>
            <person name="Morin E."/>
            <person name="Salamov A."/>
            <person name="Lipzen A."/>
            <person name="Mereny Z."/>
            <person name="Hegedus B."/>
            <person name="Baldrian P."/>
            <person name="Stursova M."/>
            <person name="Weitz H."/>
            <person name="Taylor A."/>
            <person name="Grigoriev I.V."/>
            <person name="Nagy L.G."/>
            <person name="Martin F."/>
            <person name="Kauserud H."/>
        </authorList>
    </citation>
    <scope>NUCLEOTIDE SEQUENCE</scope>
    <source>
        <strain evidence="4">CBHHK182m</strain>
    </source>
</reference>
<evidence type="ECO:0000256" key="1">
    <source>
        <dbReference type="ARBA" id="ARBA00010118"/>
    </source>
</evidence>
<evidence type="ECO:0000313" key="4">
    <source>
        <dbReference type="EMBL" id="KAJ7784688.1"/>
    </source>
</evidence>
<accession>A0AAD7KFR0</accession>
<dbReference type="EMBL" id="JARKIB010000002">
    <property type="protein sequence ID" value="KAJ7784688.1"/>
    <property type="molecule type" value="Genomic_DNA"/>
</dbReference>
<dbReference type="Proteomes" id="UP001215598">
    <property type="component" value="Unassembled WGS sequence"/>
</dbReference>
<comment type="caution">
    <text evidence="4">The sequence shown here is derived from an EMBL/GenBank/DDBJ whole genome shotgun (WGS) entry which is preliminary data.</text>
</comment>
<dbReference type="PROSITE" id="PS51257">
    <property type="entry name" value="PROKAR_LIPOPROTEIN"/>
    <property type="match status" value="1"/>
</dbReference>
<dbReference type="InterPro" id="IPR051091">
    <property type="entry name" value="O-Glucosyltr/Glycosyltrsf_90"/>
</dbReference>
<dbReference type="InterPro" id="IPR006598">
    <property type="entry name" value="CAP10"/>
</dbReference>
<keyword evidence="5" id="KW-1185">Reference proteome</keyword>
<dbReference type="PANTHER" id="PTHR12203">
    <property type="entry name" value="KDEL LYS-ASP-GLU-LEU CONTAINING - RELATED"/>
    <property type="match status" value="1"/>
</dbReference>
<keyword evidence="2 4" id="KW-0808">Transferase</keyword>
<dbReference type="PANTHER" id="PTHR12203:SF35">
    <property type="entry name" value="PROTEIN O-GLUCOSYLTRANSFERASE 1"/>
    <property type="match status" value="1"/>
</dbReference>
<dbReference type="SMART" id="SM00672">
    <property type="entry name" value="CAP10"/>
    <property type="match status" value="1"/>
</dbReference>
<protein>
    <submittedName>
        <fullName evidence="4">Glycosyl transferase family 90-domain-containing protein</fullName>
    </submittedName>
</protein>
<comment type="similarity">
    <text evidence="1">Belongs to the glycosyltransferase 90 family.</text>
</comment>
<gene>
    <name evidence="4" type="ORF">B0H16DRAFT_307042</name>
</gene>
<organism evidence="4 5">
    <name type="scientific">Mycena metata</name>
    <dbReference type="NCBI Taxonomy" id="1033252"/>
    <lineage>
        <taxon>Eukaryota</taxon>
        <taxon>Fungi</taxon>
        <taxon>Dikarya</taxon>
        <taxon>Basidiomycota</taxon>
        <taxon>Agaricomycotina</taxon>
        <taxon>Agaricomycetes</taxon>
        <taxon>Agaricomycetidae</taxon>
        <taxon>Agaricales</taxon>
        <taxon>Marasmiineae</taxon>
        <taxon>Mycenaceae</taxon>
        <taxon>Mycena</taxon>
    </lineage>
</organism>
<proteinExistence type="inferred from homology"/>
<evidence type="ECO:0000256" key="2">
    <source>
        <dbReference type="ARBA" id="ARBA00022679"/>
    </source>
</evidence>
<dbReference type="AlphaFoldDB" id="A0AAD7KFR0"/>
<dbReference type="GO" id="GO:0016740">
    <property type="term" value="F:transferase activity"/>
    <property type="evidence" value="ECO:0007669"/>
    <property type="project" value="UniProtKB-KW"/>
</dbReference>
<sequence length="527" mass="60133">MPRIWSRGSSALRSWRHQLLAVIAVAGCILLLRTLFSSTHTTVVNSIPIPPPPEDSIPVPTDPAVVLAQSSVDAVLKRQSTTLAQAVARYSLKAGRPPPPNFDRWFEFAREKQCLIDDYDQIQRDFEPFYQLAADQPDYFQAMIDKGQAQILQETSGLKGKQQEAIGLTAIRIIDGKILLPPYRGTTYASDLPRALRNFAPLLPDLQFLLNGRDEPRVVFNYREVSAREHATNLTDEKPFHLSPPYPTADFFKNQSGCDLLSKGKGFMSDESANVAFLHSSSSSDFTTDFWPILSMTKISPCFSDILFPGQYHYYLSRWSSKLKKNDVPWADKKPLLYWRGASNGGRIIGENYRLFPRFQLIDLARKHPELMDVQMTTFPAEHCKEGCDRERIIAEYNITGKRDSKNDVLQYKYAFDLDGNTFSGRFLSLLKSGSLVFKSTVFEEYFNDWLRPYEHYIPVKPDLSDLAQMVEWAIKHDDEARRIQETGRLFGERVMTDSQNDCYMALVLLEWARLQSYGTKSTAVQS</sequence>
<feature type="domain" description="Glycosyl transferase CAP10" evidence="3">
    <location>
        <begin position="271"/>
        <end position="519"/>
    </location>
</feature>